<proteinExistence type="predicted"/>
<dbReference type="Proteomes" id="UP000239757">
    <property type="component" value="Unassembled WGS sequence"/>
</dbReference>
<accession>A0A2P5WI75</accession>
<dbReference type="EMBL" id="KZ667506">
    <property type="protein sequence ID" value="PPR90783.1"/>
    <property type="molecule type" value="Genomic_DNA"/>
</dbReference>
<protein>
    <submittedName>
        <fullName evidence="1">Uncharacterized protein</fullName>
    </submittedName>
</protein>
<dbReference type="OrthoDB" id="1000249at2759"/>
<evidence type="ECO:0000313" key="1">
    <source>
        <dbReference type="EMBL" id="PPR90783.1"/>
    </source>
</evidence>
<name>A0A2P5WI75_GOSBA</name>
<organism evidence="1 2">
    <name type="scientific">Gossypium barbadense</name>
    <name type="common">Sea Island cotton</name>
    <name type="synonym">Hibiscus barbadensis</name>
    <dbReference type="NCBI Taxonomy" id="3634"/>
    <lineage>
        <taxon>Eukaryota</taxon>
        <taxon>Viridiplantae</taxon>
        <taxon>Streptophyta</taxon>
        <taxon>Embryophyta</taxon>
        <taxon>Tracheophyta</taxon>
        <taxon>Spermatophyta</taxon>
        <taxon>Magnoliopsida</taxon>
        <taxon>eudicotyledons</taxon>
        <taxon>Gunneridae</taxon>
        <taxon>Pentapetalae</taxon>
        <taxon>rosids</taxon>
        <taxon>malvids</taxon>
        <taxon>Malvales</taxon>
        <taxon>Malvaceae</taxon>
        <taxon>Malvoideae</taxon>
        <taxon>Gossypium</taxon>
    </lineage>
</organism>
<evidence type="ECO:0000313" key="2">
    <source>
        <dbReference type="Proteomes" id="UP000239757"/>
    </source>
</evidence>
<dbReference type="AlphaFoldDB" id="A0A2P5WI75"/>
<gene>
    <name evidence="1" type="ORF">GOBAR_AA29903</name>
</gene>
<reference evidence="1 2" key="1">
    <citation type="submission" date="2015-01" db="EMBL/GenBank/DDBJ databases">
        <title>Genome of allotetraploid Gossypium barbadense reveals genomic plasticity and fiber elongation in cotton evolution.</title>
        <authorList>
            <person name="Chen X."/>
            <person name="Liu X."/>
            <person name="Zhao B."/>
            <person name="Zheng H."/>
            <person name="Hu Y."/>
            <person name="Lu G."/>
            <person name="Yang C."/>
            <person name="Chen J."/>
            <person name="Shan C."/>
            <person name="Zhang L."/>
            <person name="Zhou Y."/>
            <person name="Wang L."/>
            <person name="Guo W."/>
            <person name="Bai Y."/>
            <person name="Ruan J."/>
            <person name="Shangguan X."/>
            <person name="Mao Y."/>
            <person name="Jiang J."/>
            <person name="Zhu Y."/>
            <person name="Lei J."/>
            <person name="Kang H."/>
            <person name="Chen S."/>
            <person name="He X."/>
            <person name="Wang R."/>
            <person name="Wang Y."/>
            <person name="Chen J."/>
            <person name="Wang L."/>
            <person name="Yu S."/>
            <person name="Wang B."/>
            <person name="Wei J."/>
            <person name="Song S."/>
            <person name="Lu X."/>
            <person name="Gao Z."/>
            <person name="Gu W."/>
            <person name="Deng X."/>
            <person name="Ma D."/>
            <person name="Wang S."/>
            <person name="Liang W."/>
            <person name="Fang L."/>
            <person name="Cai C."/>
            <person name="Zhu X."/>
            <person name="Zhou B."/>
            <person name="Zhang Y."/>
            <person name="Chen Z."/>
            <person name="Xu S."/>
            <person name="Zhu R."/>
            <person name="Wang S."/>
            <person name="Zhang T."/>
            <person name="Zhao G."/>
        </authorList>
    </citation>
    <scope>NUCLEOTIDE SEQUENCE [LARGE SCALE GENOMIC DNA]</scope>
    <source>
        <strain evidence="2">cv. Xinhai21</strain>
        <tissue evidence="1">Leaf</tissue>
    </source>
</reference>
<sequence length="116" mass="13941">MSDHCPLLLNTDIGSNYMGCSNFKFEAWWTIEESLEREIKTTWESSTEKDDDTMVKIIDTRVHLNMEIDKDDMYWEQRARASWLKLRDKNSSFFHKYASTRRCRNTISRLEFDEEA</sequence>